<name>A0AAW0HSB4_MYOGA</name>
<keyword evidence="3" id="KW-1185">Reference proteome</keyword>
<dbReference type="Pfam" id="PF19311">
    <property type="entry name" value="KELAA"/>
    <property type="match status" value="1"/>
</dbReference>
<gene>
    <name evidence="2" type="ORF">U0070_003009</name>
</gene>
<proteinExistence type="predicted"/>
<reference evidence="2 3" key="1">
    <citation type="journal article" date="2023" name="bioRxiv">
        <title>Conserved and derived expression patterns and positive selection on dental genes reveal complex evolutionary context of ever-growing rodent molars.</title>
        <authorList>
            <person name="Calamari Z.T."/>
            <person name="Song A."/>
            <person name="Cohen E."/>
            <person name="Akter M."/>
            <person name="Roy R.D."/>
            <person name="Hallikas O."/>
            <person name="Christensen M.M."/>
            <person name="Li P."/>
            <person name="Marangoni P."/>
            <person name="Jernvall J."/>
            <person name="Klein O.D."/>
        </authorList>
    </citation>
    <scope>NUCLEOTIDE SEQUENCE [LARGE SCALE GENOMIC DNA]</scope>
    <source>
        <strain evidence="2">V071</strain>
    </source>
</reference>
<sequence length="85" mass="9305">MNPTQEVSRTESDKTLTDGPPRVFQPFLGNRTKVAGAPPNLPLPVKNTMLAAALFPEFLKELAALAQEHSILCYKILGDFEDSCC</sequence>
<evidence type="ECO:0000256" key="1">
    <source>
        <dbReference type="SAM" id="MobiDB-lite"/>
    </source>
</evidence>
<dbReference type="InterPro" id="IPR045668">
    <property type="entry name" value="FHIP_KELAA_motif"/>
</dbReference>
<comment type="caution">
    <text evidence="2">The sequence shown here is derived from an EMBL/GenBank/DDBJ whole genome shotgun (WGS) entry which is preliminary data.</text>
</comment>
<evidence type="ECO:0000313" key="3">
    <source>
        <dbReference type="Proteomes" id="UP001488838"/>
    </source>
</evidence>
<evidence type="ECO:0000313" key="2">
    <source>
        <dbReference type="EMBL" id="KAK7805076.1"/>
    </source>
</evidence>
<organism evidence="2 3">
    <name type="scientific">Myodes glareolus</name>
    <name type="common">Bank vole</name>
    <name type="synonym">Clethrionomys glareolus</name>
    <dbReference type="NCBI Taxonomy" id="447135"/>
    <lineage>
        <taxon>Eukaryota</taxon>
        <taxon>Metazoa</taxon>
        <taxon>Chordata</taxon>
        <taxon>Craniata</taxon>
        <taxon>Vertebrata</taxon>
        <taxon>Euteleostomi</taxon>
        <taxon>Mammalia</taxon>
        <taxon>Eutheria</taxon>
        <taxon>Euarchontoglires</taxon>
        <taxon>Glires</taxon>
        <taxon>Rodentia</taxon>
        <taxon>Myomorpha</taxon>
        <taxon>Muroidea</taxon>
        <taxon>Cricetidae</taxon>
        <taxon>Arvicolinae</taxon>
        <taxon>Myodes</taxon>
    </lineage>
</organism>
<accession>A0AAW0HSB4</accession>
<dbReference type="EMBL" id="JBBHLL010000353">
    <property type="protein sequence ID" value="KAK7805076.1"/>
    <property type="molecule type" value="Genomic_DNA"/>
</dbReference>
<protein>
    <submittedName>
        <fullName evidence="2">Uncharacterized protein</fullName>
    </submittedName>
</protein>
<dbReference type="AlphaFoldDB" id="A0AAW0HSB4"/>
<dbReference type="Proteomes" id="UP001488838">
    <property type="component" value="Unassembled WGS sequence"/>
</dbReference>
<feature type="region of interest" description="Disordered" evidence="1">
    <location>
        <begin position="1"/>
        <end position="22"/>
    </location>
</feature>